<dbReference type="AlphaFoldDB" id="A0A0W8E3L9"/>
<dbReference type="GO" id="GO:0005764">
    <property type="term" value="C:lysosome"/>
    <property type="evidence" value="ECO:0007669"/>
    <property type="project" value="UniProtKB-SubCell"/>
</dbReference>
<dbReference type="GO" id="GO:0005794">
    <property type="term" value="C:Golgi apparatus"/>
    <property type="evidence" value="ECO:0007669"/>
    <property type="project" value="UniProtKB-SubCell"/>
</dbReference>
<keyword evidence="6" id="KW-0964">Secreted</keyword>
<dbReference type="GO" id="GO:0005783">
    <property type="term" value="C:endoplasmic reticulum"/>
    <property type="evidence" value="ECO:0007669"/>
    <property type="project" value="UniProtKB-SubCell"/>
</dbReference>
<keyword evidence="10" id="KW-0732">Signal</keyword>
<keyword evidence="13" id="KW-0862">Zinc</keyword>
<dbReference type="GO" id="GO:0005576">
    <property type="term" value="C:extracellular region"/>
    <property type="evidence" value="ECO:0007669"/>
    <property type="project" value="UniProtKB-SubCell"/>
</dbReference>
<comment type="subcellular location">
    <subcellularLocation>
        <location evidence="1">Endoplasmic reticulum</location>
    </subcellularLocation>
    <subcellularLocation>
        <location evidence="3">Golgi apparatus</location>
    </subcellularLocation>
    <subcellularLocation>
        <location evidence="2">Lysosome</location>
    </subcellularLocation>
    <subcellularLocation>
        <location evidence="4">Secreted</location>
    </subcellularLocation>
</comment>
<keyword evidence="8" id="KW-0645">Protease</keyword>
<dbReference type="GO" id="GO:0046872">
    <property type="term" value="F:metal ion binding"/>
    <property type="evidence" value="ECO:0007669"/>
    <property type="project" value="UniProtKB-KW"/>
</dbReference>
<evidence type="ECO:0000256" key="1">
    <source>
        <dbReference type="ARBA" id="ARBA00004240"/>
    </source>
</evidence>
<evidence type="ECO:0000256" key="7">
    <source>
        <dbReference type="ARBA" id="ARBA00022645"/>
    </source>
</evidence>
<organism evidence="22">
    <name type="scientific">hydrocarbon metagenome</name>
    <dbReference type="NCBI Taxonomy" id="938273"/>
    <lineage>
        <taxon>unclassified sequences</taxon>
        <taxon>metagenomes</taxon>
        <taxon>ecological metagenomes</taxon>
    </lineage>
</organism>
<keyword evidence="7" id="KW-0121">Carboxypeptidase</keyword>
<feature type="domain" description="Peptidase M28" evidence="21">
    <location>
        <begin position="210"/>
        <end position="386"/>
    </location>
</feature>
<evidence type="ECO:0000256" key="12">
    <source>
        <dbReference type="ARBA" id="ARBA00022824"/>
    </source>
</evidence>
<dbReference type="PANTHER" id="PTHR12053:SF3">
    <property type="entry name" value="CARBOXYPEPTIDASE Q"/>
    <property type="match status" value="1"/>
</dbReference>
<keyword evidence="14" id="KW-0333">Golgi apparatus</keyword>
<dbReference type="Pfam" id="PF04389">
    <property type="entry name" value="Peptidase_M28"/>
    <property type="match status" value="1"/>
</dbReference>
<evidence type="ECO:0000313" key="22">
    <source>
        <dbReference type="EMBL" id="KUG03248.1"/>
    </source>
</evidence>
<dbReference type="Gene3D" id="3.40.630.10">
    <property type="entry name" value="Zn peptidases"/>
    <property type="match status" value="1"/>
</dbReference>
<dbReference type="InterPro" id="IPR007484">
    <property type="entry name" value="Peptidase_M28"/>
</dbReference>
<evidence type="ECO:0000256" key="9">
    <source>
        <dbReference type="ARBA" id="ARBA00022723"/>
    </source>
</evidence>
<evidence type="ECO:0000256" key="8">
    <source>
        <dbReference type="ARBA" id="ARBA00022670"/>
    </source>
</evidence>
<keyword evidence="12" id="KW-0256">Endoplasmic reticulum</keyword>
<proteinExistence type="predicted"/>
<comment type="subunit">
    <text evidence="19">Homodimer. The monomeric form is inactive while the homodimer is active.</text>
</comment>
<keyword evidence="18" id="KW-0458">Lysosome</keyword>
<evidence type="ECO:0000256" key="6">
    <source>
        <dbReference type="ARBA" id="ARBA00022525"/>
    </source>
</evidence>
<keyword evidence="11" id="KW-0378">Hydrolase</keyword>
<evidence type="ECO:0000256" key="17">
    <source>
        <dbReference type="ARBA" id="ARBA00023180"/>
    </source>
</evidence>
<evidence type="ECO:0000256" key="18">
    <source>
        <dbReference type="ARBA" id="ARBA00023228"/>
    </source>
</evidence>
<evidence type="ECO:0000259" key="21">
    <source>
        <dbReference type="Pfam" id="PF04389"/>
    </source>
</evidence>
<evidence type="ECO:0000256" key="20">
    <source>
        <dbReference type="ARBA" id="ARBA00033328"/>
    </source>
</evidence>
<keyword evidence="15" id="KW-0482">Metalloprotease</keyword>
<sequence>MNQIIREKVTEDLNELCGRIGERPPGSEGNHRAVEYVADRFLSMGLFVSKPEFTCIDWEFGEISLEAGGMQLAASIGPYSLPCDIGCAFESVSTVEQLQSTDFTGKIAVLHGLLCQEQLMPKKYVFYNPDHHKEIISLLEQKKPRAILAITGKNPALAGAVYPFPLIEDADFNIPVANLTPEEGEKLLGQKGMDIHLCIDSKRIPSTSCNVIAVKNGTKKDRIVFCAHIDTKKGTPGTIDNGGGVAVMLGLARLLADYRGKYTIELLNINGEDYYAYSGGMKYLADNQNTFNQIVMAINVDGAGLKGSRTTFCSFNSSDKMDQLFKKVFHDTSKFIETVPWYQSDHMMFAMNGRPALALTTEDFENTWSNIAHTAKDTIDLADINILSDTAVALRILIDELNGNL</sequence>
<name>A0A0W8E3L9_9ZZZZ</name>
<dbReference type="GO" id="GO:0004180">
    <property type="term" value="F:carboxypeptidase activity"/>
    <property type="evidence" value="ECO:0007669"/>
    <property type="project" value="UniProtKB-KW"/>
</dbReference>
<keyword evidence="9" id="KW-0479">Metal-binding</keyword>
<evidence type="ECO:0000256" key="15">
    <source>
        <dbReference type="ARBA" id="ARBA00023049"/>
    </source>
</evidence>
<dbReference type="PANTHER" id="PTHR12053">
    <property type="entry name" value="PROTEASE FAMILY M28 PLASMA GLUTAMATE CARBOXYPEPTIDASE-RELATED"/>
    <property type="match status" value="1"/>
</dbReference>
<evidence type="ECO:0000256" key="13">
    <source>
        <dbReference type="ARBA" id="ARBA00022833"/>
    </source>
</evidence>
<dbReference type="EMBL" id="LNQE01001888">
    <property type="protein sequence ID" value="KUG03248.1"/>
    <property type="molecule type" value="Genomic_DNA"/>
</dbReference>
<evidence type="ECO:0000256" key="2">
    <source>
        <dbReference type="ARBA" id="ARBA00004371"/>
    </source>
</evidence>
<dbReference type="GO" id="GO:0006508">
    <property type="term" value="P:proteolysis"/>
    <property type="evidence" value="ECO:0007669"/>
    <property type="project" value="UniProtKB-KW"/>
</dbReference>
<evidence type="ECO:0000256" key="3">
    <source>
        <dbReference type="ARBA" id="ARBA00004555"/>
    </source>
</evidence>
<dbReference type="InterPro" id="IPR039866">
    <property type="entry name" value="CPQ"/>
</dbReference>
<gene>
    <name evidence="22" type="ORF">ASZ90_019347</name>
</gene>
<evidence type="ECO:0000256" key="5">
    <source>
        <dbReference type="ARBA" id="ARBA00014116"/>
    </source>
</evidence>
<evidence type="ECO:0000256" key="10">
    <source>
        <dbReference type="ARBA" id="ARBA00022729"/>
    </source>
</evidence>
<evidence type="ECO:0000256" key="16">
    <source>
        <dbReference type="ARBA" id="ARBA00023145"/>
    </source>
</evidence>
<keyword evidence="16" id="KW-0865">Zymogen</keyword>
<dbReference type="GO" id="GO:0070573">
    <property type="term" value="F:metallodipeptidase activity"/>
    <property type="evidence" value="ECO:0007669"/>
    <property type="project" value="InterPro"/>
</dbReference>
<reference evidence="22" key="1">
    <citation type="journal article" date="2015" name="Proc. Natl. Acad. Sci. U.S.A.">
        <title>Networks of energetic and metabolic interactions define dynamics in microbial communities.</title>
        <authorList>
            <person name="Embree M."/>
            <person name="Liu J.K."/>
            <person name="Al-Bassam M.M."/>
            <person name="Zengler K."/>
        </authorList>
    </citation>
    <scope>NUCLEOTIDE SEQUENCE</scope>
</reference>
<protein>
    <recommendedName>
        <fullName evidence="5">Carboxypeptidase Q</fullName>
    </recommendedName>
    <alternativeName>
        <fullName evidence="20">Plasma glutamate carboxypeptidase</fullName>
    </alternativeName>
</protein>
<keyword evidence="17" id="KW-0325">Glycoprotein</keyword>
<evidence type="ECO:0000256" key="14">
    <source>
        <dbReference type="ARBA" id="ARBA00023034"/>
    </source>
</evidence>
<comment type="caution">
    <text evidence="22">The sequence shown here is derived from an EMBL/GenBank/DDBJ whole genome shotgun (WGS) entry which is preliminary data.</text>
</comment>
<accession>A0A0W8E3L9</accession>
<dbReference type="SUPFAM" id="SSF53187">
    <property type="entry name" value="Zn-dependent exopeptidases"/>
    <property type="match status" value="1"/>
</dbReference>
<evidence type="ECO:0000256" key="11">
    <source>
        <dbReference type="ARBA" id="ARBA00022801"/>
    </source>
</evidence>
<evidence type="ECO:0000256" key="4">
    <source>
        <dbReference type="ARBA" id="ARBA00004613"/>
    </source>
</evidence>
<dbReference type="Gene3D" id="3.50.30.30">
    <property type="match status" value="1"/>
</dbReference>
<evidence type="ECO:0000256" key="19">
    <source>
        <dbReference type="ARBA" id="ARBA00025833"/>
    </source>
</evidence>